<dbReference type="SUPFAM" id="SSF50249">
    <property type="entry name" value="Nucleic acid-binding proteins"/>
    <property type="match status" value="1"/>
</dbReference>
<comment type="caution">
    <text evidence="3">The sequence shown here is derived from an EMBL/GenBank/DDBJ whole genome shotgun (WGS) entry which is preliminary data.</text>
</comment>
<reference evidence="4" key="1">
    <citation type="journal article" date="2019" name="Int. J. Syst. Evol. Microbiol.">
        <title>The Global Catalogue of Microorganisms (GCM) 10K type strain sequencing project: providing services to taxonomists for standard genome sequencing and annotation.</title>
        <authorList>
            <consortium name="The Broad Institute Genomics Platform"/>
            <consortium name="The Broad Institute Genome Sequencing Center for Infectious Disease"/>
            <person name="Wu L."/>
            <person name="Ma J."/>
        </authorList>
    </citation>
    <scope>NUCLEOTIDE SEQUENCE [LARGE SCALE GENOMIC DNA]</scope>
    <source>
        <strain evidence="4">CGMCC 4.7177</strain>
    </source>
</reference>
<evidence type="ECO:0000259" key="1">
    <source>
        <dbReference type="Pfam" id="PF01796"/>
    </source>
</evidence>
<dbReference type="InterPro" id="IPR002878">
    <property type="entry name" value="ChsH2_C"/>
</dbReference>
<accession>A0ABV9B5X0</accession>
<dbReference type="InterPro" id="IPR052513">
    <property type="entry name" value="Thioester_dehydratase-like"/>
</dbReference>
<name>A0ABV9B5X0_9ACTN</name>
<evidence type="ECO:0000313" key="3">
    <source>
        <dbReference type="EMBL" id="MFC4506420.1"/>
    </source>
</evidence>
<evidence type="ECO:0000313" key="4">
    <source>
        <dbReference type="Proteomes" id="UP001595839"/>
    </source>
</evidence>
<sequence length="134" mass="15055">MSARYDLPEADAFTRTYWDAAAEGRLLIRRCGTCGRAHHYPREFCPHCWSEDVTWQLASGRATLYTWSVVHRNDLPPFGERTPYVAAVVDLAEGPRMSTELVGEPGELSAGMELEVVFREGVPVFRPLASSERP</sequence>
<dbReference type="InterPro" id="IPR022002">
    <property type="entry name" value="ChsH2_Znr"/>
</dbReference>
<gene>
    <name evidence="3" type="ORF">ACFPIH_44450</name>
</gene>
<feature type="domain" description="ChsH2 rubredoxin-like zinc ribbon" evidence="2">
    <location>
        <begin position="18"/>
        <end position="53"/>
    </location>
</feature>
<organism evidence="3 4">
    <name type="scientific">Streptomyces vulcanius</name>
    <dbReference type="NCBI Taxonomy" id="1441876"/>
    <lineage>
        <taxon>Bacteria</taxon>
        <taxon>Bacillati</taxon>
        <taxon>Actinomycetota</taxon>
        <taxon>Actinomycetes</taxon>
        <taxon>Kitasatosporales</taxon>
        <taxon>Streptomycetaceae</taxon>
        <taxon>Streptomyces</taxon>
    </lineage>
</organism>
<dbReference type="PANTHER" id="PTHR34075:SF5">
    <property type="entry name" value="BLR3430 PROTEIN"/>
    <property type="match status" value="1"/>
</dbReference>
<dbReference type="RefSeq" id="WP_381176907.1">
    <property type="nucleotide sequence ID" value="NZ_JBHSFK010000043.1"/>
</dbReference>
<dbReference type="InterPro" id="IPR012340">
    <property type="entry name" value="NA-bd_OB-fold"/>
</dbReference>
<evidence type="ECO:0000259" key="2">
    <source>
        <dbReference type="Pfam" id="PF12172"/>
    </source>
</evidence>
<dbReference type="Pfam" id="PF01796">
    <property type="entry name" value="OB_ChsH2_C"/>
    <property type="match status" value="1"/>
</dbReference>
<protein>
    <submittedName>
        <fullName evidence="3">Zn-ribbon domain-containing OB-fold protein</fullName>
    </submittedName>
</protein>
<dbReference type="Pfam" id="PF12172">
    <property type="entry name" value="zf-ChsH2"/>
    <property type="match status" value="1"/>
</dbReference>
<dbReference type="Gene3D" id="6.10.30.10">
    <property type="match status" value="1"/>
</dbReference>
<dbReference type="EMBL" id="JBHSFK010000043">
    <property type="protein sequence ID" value="MFC4506420.1"/>
    <property type="molecule type" value="Genomic_DNA"/>
</dbReference>
<dbReference type="Proteomes" id="UP001595839">
    <property type="component" value="Unassembled WGS sequence"/>
</dbReference>
<dbReference type="PANTHER" id="PTHR34075">
    <property type="entry name" value="BLR3430 PROTEIN"/>
    <property type="match status" value="1"/>
</dbReference>
<proteinExistence type="predicted"/>
<keyword evidence="4" id="KW-1185">Reference proteome</keyword>
<feature type="domain" description="ChsH2 C-terminal OB-fold" evidence="1">
    <location>
        <begin position="55"/>
        <end position="119"/>
    </location>
</feature>